<dbReference type="EMBL" id="JAGDEL010000001">
    <property type="protein sequence ID" value="MBO1510250.1"/>
    <property type="molecule type" value="Genomic_DNA"/>
</dbReference>
<feature type="transmembrane region" description="Helical" evidence="9">
    <location>
        <begin position="12"/>
        <end position="32"/>
    </location>
</feature>
<protein>
    <submittedName>
        <fullName evidence="11">TRAP transporter small permease</fullName>
    </submittedName>
</protein>
<keyword evidence="5 9" id="KW-0812">Transmembrane</keyword>
<sequence>MRNLKKSVDRIIEFLTCTLFVVMVAVASWQVLSRFILKSPSTFTEELLRYSLIWLAMLAAAYVVGKNQHIAITFLRDRLVENSKITLDIIIQSIFLIFAAVIMVYGGGRAVSLTMGQISPALHLPMGLVYLALPLSGVFILFYSTTNIIELMHKKKKIPYINEEKKAS</sequence>
<keyword evidence="3" id="KW-1003">Cell membrane</keyword>
<name>A0ABS3MWM6_9BACI</name>
<dbReference type="Proteomes" id="UP000663981">
    <property type="component" value="Unassembled WGS sequence"/>
</dbReference>
<comment type="caution">
    <text evidence="11">The sequence shown here is derived from an EMBL/GenBank/DDBJ whole genome shotgun (WGS) entry which is preliminary data.</text>
</comment>
<evidence type="ECO:0000256" key="6">
    <source>
        <dbReference type="ARBA" id="ARBA00022989"/>
    </source>
</evidence>
<keyword evidence="6 9" id="KW-1133">Transmembrane helix</keyword>
<proteinExistence type="inferred from homology"/>
<evidence type="ECO:0000256" key="1">
    <source>
        <dbReference type="ARBA" id="ARBA00004429"/>
    </source>
</evidence>
<comment type="similarity">
    <text evidence="8">Belongs to the TRAP transporter small permease family.</text>
</comment>
<dbReference type="PANTHER" id="PTHR35011">
    <property type="entry name" value="2,3-DIKETO-L-GULONATE TRAP TRANSPORTER SMALL PERMEASE PROTEIN YIAM"/>
    <property type="match status" value="1"/>
</dbReference>
<feature type="transmembrane region" description="Helical" evidence="9">
    <location>
        <begin position="47"/>
        <end position="64"/>
    </location>
</feature>
<keyword evidence="12" id="KW-1185">Reference proteome</keyword>
<evidence type="ECO:0000313" key="12">
    <source>
        <dbReference type="Proteomes" id="UP000663981"/>
    </source>
</evidence>
<evidence type="ECO:0000313" key="11">
    <source>
        <dbReference type="EMBL" id="MBO1510250.1"/>
    </source>
</evidence>
<keyword evidence="7 9" id="KW-0472">Membrane</keyword>
<reference evidence="11 12" key="1">
    <citation type="submission" date="2021-03" db="EMBL/GenBank/DDBJ databases">
        <title>Whole genome sequence of Metabacillus bambusae BG109.</title>
        <authorList>
            <person name="Jeong J.W."/>
        </authorList>
    </citation>
    <scope>NUCLEOTIDE SEQUENCE [LARGE SCALE GENOMIC DNA]</scope>
    <source>
        <strain evidence="11 12">BG109</strain>
    </source>
</reference>
<comment type="subcellular location">
    <subcellularLocation>
        <location evidence="1">Cell inner membrane</location>
        <topology evidence="1">Multi-pass membrane protein</topology>
    </subcellularLocation>
</comment>
<feature type="transmembrane region" description="Helical" evidence="9">
    <location>
        <begin position="128"/>
        <end position="149"/>
    </location>
</feature>
<dbReference type="InterPro" id="IPR055348">
    <property type="entry name" value="DctQ"/>
</dbReference>
<feature type="transmembrane region" description="Helical" evidence="9">
    <location>
        <begin position="85"/>
        <end position="108"/>
    </location>
</feature>
<keyword evidence="4" id="KW-0997">Cell inner membrane</keyword>
<gene>
    <name evidence="11" type="ORF">I7822_00890</name>
</gene>
<evidence type="ECO:0000256" key="3">
    <source>
        <dbReference type="ARBA" id="ARBA00022475"/>
    </source>
</evidence>
<accession>A0ABS3MWM6</accession>
<organism evidence="11 12">
    <name type="scientific">Metabacillus bambusae</name>
    <dbReference type="NCBI Taxonomy" id="2795218"/>
    <lineage>
        <taxon>Bacteria</taxon>
        <taxon>Bacillati</taxon>
        <taxon>Bacillota</taxon>
        <taxon>Bacilli</taxon>
        <taxon>Bacillales</taxon>
        <taxon>Bacillaceae</taxon>
        <taxon>Metabacillus</taxon>
    </lineage>
</organism>
<evidence type="ECO:0000256" key="4">
    <source>
        <dbReference type="ARBA" id="ARBA00022519"/>
    </source>
</evidence>
<dbReference type="InterPro" id="IPR007387">
    <property type="entry name" value="TRAP_DctQ"/>
</dbReference>
<feature type="domain" description="Tripartite ATP-independent periplasmic transporters DctQ component" evidence="10">
    <location>
        <begin position="23"/>
        <end position="152"/>
    </location>
</feature>
<dbReference type="Pfam" id="PF04290">
    <property type="entry name" value="DctQ"/>
    <property type="match status" value="1"/>
</dbReference>
<evidence type="ECO:0000256" key="2">
    <source>
        <dbReference type="ARBA" id="ARBA00022448"/>
    </source>
</evidence>
<evidence type="ECO:0000256" key="8">
    <source>
        <dbReference type="ARBA" id="ARBA00038436"/>
    </source>
</evidence>
<evidence type="ECO:0000259" key="10">
    <source>
        <dbReference type="Pfam" id="PF04290"/>
    </source>
</evidence>
<evidence type="ECO:0000256" key="7">
    <source>
        <dbReference type="ARBA" id="ARBA00023136"/>
    </source>
</evidence>
<evidence type="ECO:0000256" key="9">
    <source>
        <dbReference type="SAM" id="Phobius"/>
    </source>
</evidence>
<dbReference type="RefSeq" id="WP_207974920.1">
    <property type="nucleotide sequence ID" value="NZ_JAGDEL010000001.1"/>
</dbReference>
<dbReference type="PANTHER" id="PTHR35011:SF2">
    <property type="entry name" value="2,3-DIKETO-L-GULONATE TRAP TRANSPORTER SMALL PERMEASE PROTEIN YIAM"/>
    <property type="match status" value="1"/>
</dbReference>
<evidence type="ECO:0000256" key="5">
    <source>
        <dbReference type="ARBA" id="ARBA00022692"/>
    </source>
</evidence>
<keyword evidence="2" id="KW-0813">Transport</keyword>